<dbReference type="RefSeq" id="WP_407638262.1">
    <property type="nucleotide sequence ID" value="NZ_BBWR01000003.1"/>
</dbReference>
<dbReference type="SUPFAM" id="SSF63829">
    <property type="entry name" value="Calcium-dependent phosphotriesterase"/>
    <property type="match status" value="1"/>
</dbReference>
<proteinExistence type="predicted"/>
<dbReference type="PROSITE" id="PS51318">
    <property type="entry name" value="TAT"/>
    <property type="match status" value="1"/>
</dbReference>
<dbReference type="EMBL" id="LC066375">
    <property type="protein sequence ID" value="BAT27734.1"/>
    <property type="molecule type" value="Genomic_DNA"/>
</dbReference>
<feature type="region of interest" description="Disordered" evidence="1">
    <location>
        <begin position="1"/>
        <end position="34"/>
    </location>
</feature>
<dbReference type="PANTHER" id="PTHR35399:SF2">
    <property type="entry name" value="DUF839 DOMAIN-CONTAINING PROTEIN"/>
    <property type="match status" value="1"/>
</dbReference>
<protein>
    <submittedName>
        <fullName evidence="2">Twin-arginine translocation pathway signal</fullName>
    </submittedName>
</protein>
<name>A0A0P0Z1I2_9HYPH</name>
<dbReference type="Pfam" id="PF05787">
    <property type="entry name" value="PhoX"/>
    <property type="match status" value="1"/>
</dbReference>
<dbReference type="InterPro" id="IPR008557">
    <property type="entry name" value="PhoX"/>
</dbReference>
<evidence type="ECO:0000256" key="1">
    <source>
        <dbReference type="SAM" id="MobiDB-lite"/>
    </source>
</evidence>
<dbReference type="PANTHER" id="PTHR35399">
    <property type="entry name" value="SLR8030 PROTEIN"/>
    <property type="match status" value="1"/>
</dbReference>
<reference evidence="2" key="1">
    <citation type="journal article" date="2015" name="Proc. Natl. Acad. Sci. U.S.A.">
        <title>Bacterial clade with the ribosomal RNA operon on a small plasmid rather than the chromosome.</title>
        <authorList>
            <person name="Anda M."/>
            <person name="Ohtsubo Y."/>
            <person name="Okubo T."/>
            <person name="Sugawara M."/>
            <person name="Nagata Y."/>
            <person name="Tsuda M."/>
            <person name="Minamisawa K."/>
            <person name="Mitsui H."/>
        </authorList>
    </citation>
    <scope>NUCLEOTIDE SEQUENCE</scope>
    <source>
        <strain evidence="2">JCM 14755</strain>
    </source>
</reference>
<organism evidence="2">
    <name type="scientific">Aureimonas frigidaquae</name>
    <dbReference type="NCBI Taxonomy" id="424757"/>
    <lineage>
        <taxon>Bacteria</taxon>
        <taxon>Pseudomonadati</taxon>
        <taxon>Pseudomonadota</taxon>
        <taxon>Alphaproteobacteria</taxon>
        <taxon>Hyphomicrobiales</taxon>
        <taxon>Aurantimonadaceae</taxon>
        <taxon>Aureimonas</taxon>
    </lineage>
</organism>
<evidence type="ECO:0000313" key="2">
    <source>
        <dbReference type="EMBL" id="BAT27734.1"/>
    </source>
</evidence>
<feature type="compositionally biased region" description="Basic and acidic residues" evidence="1">
    <location>
        <begin position="18"/>
        <end position="27"/>
    </location>
</feature>
<accession>A0A0P0Z1I2</accession>
<dbReference type="InterPro" id="IPR006311">
    <property type="entry name" value="TAT_signal"/>
</dbReference>
<sequence length="667" mass="72650">MDKMSDTMGNWPNAFRTSRLEEADGEGRNPTGNRTMGDIIAARFSRRSFLQGSLAATAIAATVSPLAIATAQDARAENSGSRFDFPEVTAGIDAHHHVAEGYDADILLRWGDKIFADSPDFDPLAQTPEHQARQFGYNNDYVGYIPIDGSSEHGLLVVNHEYTNEHLMFPGVVTVANGEITVSPPDRNRVDIEMAAHGGTVIEIRKENGKWTPVLDGAQNRRITAQTPMALSGPAAGHDRLKTKADPTGRAVLGTINNCAGGVTPWGTYIMAEENIHGYFMGTLPADHPEAANYERMGIPEGTYGWGLFHDRFDLSKEPNEPNRFGWVVEVDVSDPNSVPRKRTALGRFKHEGAQSVVATSGQVVFYLGDDERFDYVYKFVTKGRFDPQDRAANMDLLDEGTLYVARFDEDGTMAWLPLTFGEGPLGPQNGFSSQADVLIETRRAADLLGATPMDRPEDVEPNETNGRVYVMLTNNTKRKPDQVDAANPRAGNAFGHIIEIAEEGEDFAATTGRWEVLLKCGDPSIADVGATFSTQTSANGWFGMPDNCAVDAEGRLWVSTDGNSPKATGRTDGVWAVDTEGDARGTSRLFFRVPVGAEMCGPLMAPDMQTMFVAVQHPGDGGEDWEGFGRPSYYEDLSTRWPDFDDAMPVRPAVVAITRQGGGRIG</sequence>
<dbReference type="AlphaFoldDB" id="A0A0P0Z1I2"/>